<evidence type="ECO:0000313" key="2">
    <source>
        <dbReference type="Proteomes" id="UP001596494"/>
    </source>
</evidence>
<dbReference type="InterPro" id="IPR027417">
    <property type="entry name" value="P-loop_NTPase"/>
</dbReference>
<protein>
    <submittedName>
        <fullName evidence="1">AAA family ATPase</fullName>
    </submittedName>
</protein>
<evidence type="ECO:0000313" key="1">
    <source>
        <dbReference type="EMBL" id="MFC7321530.1"/>
    </source>
</evidence>
<proteinExistence type="predicted"/>
<dbReference type="PANTHER" id="PTHR37816:SF2">
    <property type="entry name" value="DNA TOPOLOGY MODULATION PROTEIN FLAR-RELATED PROTEIN"/>
    <property type="match status" value="1"/>
</dbReference>
<dbReference type="Pfam" id="PF13238">
    <property type="entry name" value="AAA_18"/>
    <property type="match status" value="1"/>
</dbReference>
<dbReference type="InterPro" id="IPR052922">
    <property type="entry name" value="Cytidylate_Kinase-2"/>
</dbReference>
<keyword evidence="2" id="KW-1185">Reference proteome</keyword>
<name>A0ABW2K5X1_9BACI</name>
<dbReference type="Proteomes" id="UP001596494">
    <property type="component" value="Unassembled WGS sequence"/>
</dbReference>
<dbReference type="SUPFAM" id="SSF52540">
    <property type="entry name" value="P-loop containing nucleoside triphosphate hydrolases"/>
    <property type="match status" value="1"/>
</dbReference>
<accession>A0ABW2K5X1</accession>
<dbReference type="RefSeq" id="WP_289216650.1">
    <property type="nucleotide sequence ID" value="NZ_JAPVRC010000007.1"/>
</dbReference>
<dbReference type="Gene3D" id="3.40.50.300">
    <property type="entry name" value="P-loop containing nucleotide triphosphate hydrolases"/>
    <property type="match status" value="1"/>
</dbReference>
<reference evidence="2" key="1">
    <citation type="journal article" date="2019" name="Int. J. Syst. Evol. Microbiol.">
        <title>The Global Catalogue of Microorganisms (GCM) 10K type strain sequencing project: providing services to taxonomists for standard genome sequencing and annotation.</title>
        <authorList>
            <consortium name="The Broad Institute Genomics Platform"/>
            <consortium name="The Broad Institute Genome Sequencing Center for Infectious Disease"/>
            <person name="Wu L."/>
            <person name="Ma J."/>
        </authorList>
    </citation>
    <scope>NUCLEOTIDE SEQUENCE [LARGE SCALE GENOMIC DNA]</scope>
    <source>
        <strain evidence="2">CCUG 73951</strain>
    </source>
</reference>
<comment type="caution">
    <text evidence="1">The sequence shown here is derived from an EMBL/GenBank/DDBJ whole genome shotgun (WGS) entry which is preliminary data.</text>
</comment>
<organism evidence="1 2">
    <name type="scientific">Halobacillus campisalis</name>
    <dbReference type="NCBI Taxonomy" id="435909"/>
    <lineage>
        <taxon>Bacteria</taxon>
        <taxon>Bacillati</taxon>
        <taxon>Bacillota</taxon>
        <taxon>Bacilli</taxon>
        <taxon>Bacillales</taxon>
        <taxon>Bacillaceae</taxon>
        <taxon>Halobacillus</taxon>
    </lineage>
</organism>
<dbReference type="PANTHER" id="PTHR37816">
    <property type="entry name" value="YALI0E33011P"/>
    <property type="match status" value="1"/>
</dbReference>
<gene>
    <name evidence="1" type="ORF">ACFQMN_11610</name>
</gene>
<dbReference type="EMBL" id="JBHTBY010000009">
    <property type="protein sequence ID" value="MFC7321530.1"/>
    <property type="molecule type" value="Genomic_DNA"/>
</dbReference>
<sequence>MKKLNPKKIHIIGSVGSGKTTLAKELSSKLGMPHYELDNVVWIRQSSGDIRRTEREREEYLNRIIKSESWVIEGVHNEEWVKDCFQTADLIIFLDPPYATRIYRITKRFIKQKLRLEESNYIPTLRIFLKMFKWNRYFENIGKANFFKTFDIHKDKIEVIKNSTPTCLKANID</sequence>